<dbReference type="OrthoDB" id="8941595at2759"/>
<dbReference type="Gene3D" id="2.60.40.4100">
    <property type="entry name" value="Zona pellucida, ZP-C domain"/>
    <property type="match status" value="1"/>
</dbReference>
<dbReference type="InterPro" id="IPR001507">
    <property type="entry name" value="ZP_dom"/>
</dbReference>
<dbReference type="GO" id="GO:0035803">
    <property type="term" value="P:egg coat formation"/>
    <property type="evidence" value="ECO:0007669"/>
    <property type="project" value="TreeGrafter"/>
</dbReference>
<proteinExistence type="predicted"/>
<gene>
    <name evidence="5" type="ORF">DPX16_15380</name>
</gene>
<evidence type="ECO:0000313" key="5">
    <source>
        <dbReference type="EMBL" id="ROJ78855.1"/>
    </source>
</evidence>
<feature type="compositionally biased region" description="Basic and acidic residues" evidence="2">
    <location>
        <begin position="491"/>
        <end position="503"/>
    </location>
</feature>
<dbReference type="Proteomes" id="UP000281406">
    <property type="component" value="Unassembled WGS sequence"/>
</dbReference>
<dbReference type="GO" id="GO:0031012">
    <property type="term" value="C:extracellular matrix"/>
    <property type="evidence" value="ECO:0007669"/>
    <property type="project" value="TreeGrafter"/>
</dbReference>
<dbReference type="PANTHER" id="PTHR11576:SF18">
    <property type="entry name" value="ZONA PELLUCIDA PROTEIN C"/>
    <property type="match status" value="1"/>
</dbReference>
<comment type="caution">
    <text evidence="5">The sequence shown here is derived from an EMBL/GenBank/DDBJ whole genome shotgun (WGS) entry which is preliminary data.</text>
</comment>
<evidence type="ECO:0000259" key="4">
    <source>
        <dbReference type="PROSITE" id="PS51034"/>
    </source>
</evidence>
<evidence type="ECO:0000256" key="2">
    <source>
        <dbReference type="SAM" id="MobiDB-lite"/>
    </source>
</evidence>
<dbReference type="GO" id="GO:2000344">
    <property type="term" value="P:positive regulation of acrosome reaction"/>
    <property type="evidence" value="ECO:0007669"/>
    <property type="project" value="TreeGrafter"/>
</dbReference>
<feature type="compositionally biased region" description="Basic and acidic residues" evidence="2">
    <location>
        <begin position="511"/>
        <end position="523"/>
    </location>
</feature>
<organism evidence="5 6">
    <name type="scientific">Anabarilius grahami</name>
    <name type="common">Kanglang fish</name>
    <name type="synonym">Barilius grahami</name>
    <dbReference type="NCBI Taxonomy" id="495550"/>
    <lineage>
        <taxon>Eukaryota</taxon>
        <taxon>Metazoa</taxon>
        <taxon>Chordata</taxon>
        <taxon>Craniata</taxon>
        <taxon>Vertebrata</taxon>
        <taxon>Euteleostomi</taxon>
        <taxon>Actinopterygii</taxon>
        <taxon>Neopterygii</taxon>
        <taxon>Teleostei</taxon>
        <taxon>Ostariophysi</taxon>
        <taxon>Cypriniformes</taxon>
        <taxon>Xenocyprididae</taxon>
        <taxon>Xenocypridinae</taxon>
        <taxon>Xenocypridinae incertae sedis</taxon>
        <taxon>Anabarilius</taxon>
    </lineage>
</organism>
<evidence type="ECO:0000313" key="6">
    <source>
        <dbReference type="Proteomes" id="UP000281406"/>
    </source>
</evidence>
<dbReference type="GO" id="GO:0007339">
    <property type="term" value="P:binding of sperm to zona pellucida"/>
    <property type="evidence" value="ECO:0007669"/>
    <property type="project" value="TreeGrafter"/>
</dbReference>
<feature type="chain" id="PRO_5018220379" evidence="3">
    <location>
        <begin position="21"/>
        <end position="545"/>
    </location>
</feature>
<keyword evidence="3" id="KW-0732">Signal</keyword>
<dbReference type="Pfam" id="PF00100">
    <property type="entry name" value="Zona_pellucida"/>
    <property type="match status" value="1"/>
</dbReference>
<accession>A0A3N0XVW5</accession>
<sequence length="545" mass="59574">MAAVFVILFCTLALPVTSNGNDFNAHFSAYLPGVIQDVWHVSDFPGAAEDGPFLNGVHLPHTFDGFASGFLMPYDIHGLLERSSFSLRIMNSSWSDPADTNVFHKGEQLHLQVSASPVPGQQLYVQSCHASSSPNPADKPEVSLIINKGCVASKESLVKFVARRSDAVNLVVRTSSLKSSEIYLHCRVYLSDVGLTSATKFCNYNKLKSRWVDLGGQSSVCDCCGRRCRSLEHAELPVSLDLTAVVSAGPLIIKDRQSAPQATSLLLPSDYSATKSSPAARDLSDKSWIMAGASFSGRSMQNIGNVSPWPLQPGFGGGVVIVSQGLGGDLSMWLPDMELVFPPVVQVGIGHPENHALQSDEPFRNLKPDVSSETSQAVAVDEGKAKVEAVDSHDLEVDGLVKIQGKPAVTEAHHLEQPQMDLESEFDFPSNGLLLVNPTPDKLSESTEENVVFRQAEMLFKSDRAKLIEPVLYSKLSLKQAVDGSSSLNYEEQKRPSMRKQDNETPQLEQDSEKRHKDELMEDSSKIKGLVSSLLDQLRSVNWWL</sequence>
<keyword evidence="1" id="KW-1015">Disulfide bond</keyword>
<feature type="domain" description="ZP" evidence="4">
    <location>
        <begin position="1"/>
        <end position="209"/>
    </location>
</feature>
<name>A0A3N0XVW5_ANAGA</name>
<reference evidence="5 6" key="1">
    <citation type="submission" date="2018-10" db="EMBL/GenBank/DDBJ databases">
        <title>Genome assembly for a Yunnan-Guizhou Plateau 3E fish, Anabarilius grahami (Regan), and its evolutionary and genetic applications.</title>
        <authorList>
            <person name="Jiang W."/>
        </authorList>
    </citation>
    <scope>NUCLEOTIDE SEQUENCE [LARGE SCALE GENOMIC DNA]</scope>
    <source>
        <strain evidence="5">AG-KIZ</strain>
        <tissue evidence="5">Muscle</tissue>
    </source>
</reference>
<dbReference type="AlphaFoldDB" id="A0A3N0XVW5"/>
<feature type="signal peptide" evidence="3">
    <location>
        <begin position="1"/>
        <end position="20"/>
    </location>
</feature>
<dbReference type="PANTHER" id="PTHR11576">
    <property type="entry name" value="ZONA PELLUCIDA SPERM-BINDING PROTEIN 3"/>
    <property type="match status" value="1"/>
</dbReference>
<evidence type="ECO:0000256" key="3">
    <source>
        <dbReference type="SAM" id="SignalP"/>
    </source>
</evidence>
<dbReference type="InterPro" id="IPR055355">
    <property type="entry name" value="ZP-C"/>
</dbReference>
<dbReference type="EMBL" id="RJVU01059333">
    <property type="protein sequence ID" value="ROJ78855.1"/>
    <property type="molecule type" value="Genomic_DNA"/>
</dbReference>
<dbReference type="InterPro" id="IPR042235">
    <property type="entry name" value="ZP-C_dom"/>
</dbReference>
<protein>
    <submittedName>
        <fullName evidence="5">Zona pellucida sperm-binding protein 3</fullName>
    </submittedName>
</protein>
<evidence type="ECO:0000256" key="1">
    <source>
        <dbReference type="ARBA" id="ARBA00023157"/>
    </source>
</evidence>
<dbReference type="FunFam" id="2.60.40.4100:FF:000002">
    <property type="entry name" value="Zona pellucida sperm-binding protein 3"/>
    <property type="match status" value="1"/>
</dbReference>
<dbReference type="GO" id="GO:0032190">
    <property type="term" value="F:acrosin binding"/>
    <property type="evidence" value="ECO:0007669"/>
    <property type="project" value="TreeGrafter"/>
</dbReference>
<dbReference type="PROSITE" id="PS51034">
    <property type="entry name" value="ZP_2"/>
    <property type="match status" value="1"/>
</dbReference>
<feature type="region of interest" description="Disordered" evidence="2">
    <location>
        <begin position="484"/>
        <end position="523"/>
    </location>
</feature>
<keyword evidence="6" id="KW-1185">Reference proteome</keyword>